<protein>
    <submittedName>
        <fullName evidence="1">Uncharacterized protein</fullName>
    </submittedName>
</protein>
<evidence type="ECO:0000313" key="1">
    <source>
        <dbReference type="EMBL" id="KAJ8307927.1"/>
    </source>
</evidence>
<evidence type="ECO:0000313" key="2">
    <source>
        <dbReference type="Proteomes" id="UP001217089"/>
    </source>
</evidence>
<keyword evidence="2" id="KW-1185">Reference proteome</keyword>
<organism evidence="1 2">
    <name type="scientific">Tegillarca granosa</name>
    <name type="common">Malaysian cockle</name>
    <name type="synonym">Anadara granosa</name>
    <dbReference type="NCBI Taxonomy" id="220873"/>
    <lineage>
        <taxon>Eukaryota</taxon>
        <taxon>Metazoa</taxon>
        <taxon>Spiralia</taxon>
        <taxon>Lophotrochozoa</taxon>
        <taxon>Mollusca</taxon>
        <taxon>Bivalvia</taxon>
        <taxon>Autobranchia</taxon>
        <taxon>Pteriomorphia</taxon>
        <taxon>Arcoida</taxon>
        <taxon>Arcoidea</taxon>
        <taxon>Arcidae</taxon>
        <taxon>Tegillarca</taxon>
    </lineage>
</organism>
<proteinExistence type="predicted"/>
<gene>
    <name evidence="1" type="ORF">KUTeg_014517</name>
</gene>
<name>A0ABQ9ERS2_TEGGR</name>
<accession>A0ABQ9ERS2</accession>
<sequence>MSGRLQHSYPFHKQSRGLIGISLPNSFVFIINADENNVEYVCLSYETKEKNYQDVCLTQKIFPISACIPQVPNPVPSKCGSCCSKNR</sequence>
<dbReference type="Proteomes" id="UP001217089">
    <property type="component" value="Unassembled WGS sequence"/>
</dbReference>
<comment type="caution">
    <text evidence="1">The sequence shown here is derived from an EMBL/GenBank/DDBJ whole genome shotgun (WGS) entry which is preliminary data.</text>
</comment>
<reference evidence="1 2" key="1">
    <citation type="submission" date="2022-12" db="EMBL/GenBank/DDBJ databases">
        <title>Chromosome-level genome of Tegillarca granosa.</title>
        <authorList>
            <person name="Kim J."/>
        </authorList>
    </citation>
    <scope>NUCLEOTIDE SEQUENCE [LARGE SCALE GENOMIC DNA]</scope>
    <source>
        <strain evidence="1">Teg-2019</strain>
        <tissue evidence="1">Adductor muscle</tissue>
    </source>
</reference>
<dbReference type="EMBL" id="JARBDR010000678">
    <property type="protein sequence ID" value="KAJ8307927.1"/>
    <property type="molecule type" value="Genomic_DNA"/>
</dbReference>